<gene>
    <name evidence="3" type="primary">cotA</name>
    <name evidence="3" type="ORF">KTA_39550</name>
</gene>
<dbReference type="Pfam" id="PF07731">
    <property type="entry name" value="Cu-oxidase_2"/>
    <property type="match status" value="1"/>
</dbReference>
<keyword evidence="3" id="KW-0946">Virion</keyword>
<dbReference type="AlphaFoldDB" id="A0A455T8I0"/>
<dbReference type="InterPro" id="IPR006311">
    <property type="entry name" value="TAT_signal"/>
</dbReference>
<evidence type="ECO:0000313" key="3">
    <source>
        <dbReference type="EMBL" id="BBH95756.1"/>
    </source>
</evidence>
<dbReference type="EMBL" id="AP019377">
    <property type="protein sequence ID" value="BBH95756.1"/>
    <property type="molecule type" value="Genomic_DNA"/>
</dbReference>
<sequence>MTTRRQLLKMGAVLGLGSLLPLSLSMASRVSASVRVAQTPLPGAEIPQFVEPLPTFAGARVSGSHFQVRIVEFQQRILPASLYARLRPPFNAGTYVWGYQVDGRPPHYPGYTVEARHGVPMVVTYVNALPLAEQSKLLPLLTVDQTIHWADPQEQMGSMEPFVGAFPVVVHLHGGENSSAFDGAPEAWFTADGRHGKGYSTYLPTAPNAAVYWYPNQQPATTLWFHDHTLGVTRLTLFSGLAAFYLIRDAYDTGQPNNPLGLPAGAHEIELMIQDRQFDTRGQLLFPDGTPPDQPTGLNGPPPNPSIHPYWIPEFFGDVIVVNGKAWPYLNVEPRRYRFRFLNASNARFFQMRLIEARTEEPGPIFWQIGTDGGLLDRPVKLNDPQDPASPALLLAPGERADVLIDFAPYAGRTLLLTNSAPAPFPDGDPPDPATTGRVMQIRVAWPLKEPDTTYDPAHGLPLRGWLNRPPAIVRLANPTTGTLAAGVKPEAKRLLVLVEVEGPGGPVEVLLNNTKWSGVREGSQEPVSGAHLDRQGQGFYLTELPRVGATEIWEIANLTEDAHPIHIHLVQFQLLNRQALDVDGYRAHYDSLFPGGTYNGLRSDGSWGPIQYPPGVFIPGYGPPLPYSRPNAAGALGGNPDITPYLRGPLSLPEPGENGWKDTIRAYPGQVTRLVVRWAPITTPVDGVRPGQNLYPFDPTRGPGYVWHCHILDHEDNEMMRPYLLAP</sequence>
<dbReference type="PANTHER" id="PTHR48267">
    <property type="entry name" value="CUPREDOXIN SUPERFAMILY PROTEIN"/>
    <property type="match status" value="1"/>
</dbReference>
<dbReference type="InterPro" id="IPR011706">
    <property type="entry name" value="Cu-oxidase_C"/>
</dbReference>
<dbReference type="PANTHER" id="PTHR48267:SF1">
    <property type="entry name" value="BILIRUBIN OXIDASE"/>
    <property type="match status" value="1"/>
</dbReference>
<keyword evidence="3" id="KW-0167">Capsid protein</keyword>
<proteinExistence type="inferred from homology"/>
<dbReference type="CDD" id="cd13891">
    <property type="entry name" value="CuRO_3_CotA_like"/>
    <property type="match status" value="1"/>
</dbReference>
<feature type="domain" description="Plastocyanin-like" evidence="2">
    <location>
        <begin position="547"/>
        <end position="582"/>
    </location>
</feature>
<dbReference type="CDD" id="cd13868">
    <property type="entry name" value="CuRO_2_CotA_like"/>
    <property type="match status" value="1"/>
</dbReference>
<evidence type="ECO:0000256" key="1">
    <source>
        <dbReference type="ARBA" id="ARBA00010609"/>
    </source>
</evidence>
<dbReference type="GO" id="GO:0005507">
    <property type="term" value="F:copper ion binding"/>
    <property type="evidence" value="ECO:0007669"/>
    <property type="project" value="InterPro"/>
</dbReference>
<organism evidence="3">
    <name type="scientific">Thermogemmatispora argillosa</name>
    <dbReference type="NCBI Taxonomy" id="2045280"/>
    <lineage>
        <taxon>Bacteria</taxon>
        <taxon>Bacillati</taxon>
        <taxon>Chloroflexota</taxon>
        <taxon>Ktedonobacteria</taxon>
        <taxon>Thermogemmatisporales</taxon>
        <taxon>Thermogemmatisporaceae</taxon>
        <taxon>Thermogemmatispora</taxon>
    </lineage>
</organism>
<protein>
    <submittedName>
        <fullName evidence="3">Spore coat protein</fullName>
    </submittedName>
</protein>
<dbReference type="CDD" id="cd13844">
    <property type="entry name" value="CuRO_1_BOD_CotA_like"/>
    <property type="match status" value="1"/>
</dbReference>
<comment type="similarity">
    <text evidence="1">Belongs to the multicopper oxidase family.</text>
</comment>
<dbReference type="InterPro" id="IPR008972">
    <property type="entry name" value="Cupredoxin"/>
</dbReference>
<dbReference type="SUPFAM" id="SSF49503">
    <property type="entry name" value="Cupredoxins"/>
    <property type="match status" value="3"/>
</dbReference>
<dbReference type="PROSITE" id="PS51318">
    <property type="entry name" value="TAT"/>
    <property type="match status" value="1"/>
</dbReference>
<name>A0A455T8I0_9CHLR</name>
<dbReference type="InterPro" id="IPR045087">
    <property type="entry name" value="Cu-oxidase_fam"/>
</dbReference>
<evidence type="ECO:0000259" key="2">
    <source>
        <dbReference type="Pfam" id="PF07731"/>
    </source>
</evidence>
<dbReference type="GO" id="GO:0016491">
    <property type="term" value="F:oxidoreductase activity"/>
    <property type="evidence" value="ECO:0007669"/>
    <property type="project" value="InterPro"/>
</dbReference>
<dbReference type="Gene3D" id="2.60.40.420">
    <property type="entry name" value="Cupredoxins - blue copper proteins"/>
    <property type="match status" value="3"/>
</dbReference>
<reference evidence="3" key="1">
    <citation type="submission" date="2018-12" db="EMBL/GenBank/DDBJ databases">
        <title>Novel natural products biosynthetic potential of the class Ktedonobacteria.</title>
        <authorList>
            <person name="Zheng Y."/>
            <person name="Saitou A."/>
            <person name="Wang C.M."/>
            <person name="Toyoda A."/>
            <person name="Minakuchi Y."/>
            <person name="Sekiguchi Y."/>
            <person name="Ueda K."/>
            <person name="Takano H."/>
            <person name="Sakai Y."/>
            <person name="Yokota A."/>
            <person name="Yabe S."/>
        </authorList>
    </citation>
    <scope>NUCLEOTIDE SEQUENCE</scope>
    <source>
        <strain evidence="3">A3-2</strain>
    </source>
</reference>
<accession>A0A455T8I0</accession>